<organism evidence="1 2">
    <name type="scientific">Duganella rivi</name>
    <dbReference type="NCBI Taxonomy" id="2666083"/>
    <lineage>
        <taxon>Bacteria</taxon>
        <taxon>Pseudomonadati</taxon>
        <taxon>Pseudomonadota</taxon>
        <taxon>Betaproteobacteria</taxon>
        <taxon>Burkholderiales</taxon>
        <taxon>Oxalobacteraceae</taxon>
        <taxon>Telluria group</taxon>
        <taxon>Duganella</taxon>
    </lineage>
</organism>
<gene>
    <name evidence="1" type="ORF">GTP45_05235</name>
</gene>
<protein>
    <submittedName>
        <fullName evidence="1">Uncharacterized protein</fullName>
    </submittedName>
</protein>
<evidence type="ECO:0000313" key="2">
    <source>
        <dbReference type="Proteomes" id="UP000450012"/>
    </source>
</evidence>
<dbReference type="AlphaFoldDB" id="A0A7X4GPG8"/>
<evidence type="ECO:0000313" key="1">
    <source>
        <dbReference type="EMBL" id="MYM66239.1"/>
    </source>
</evidence>
<dbReference type="Proteomes" id="UP000450012">
    <property type="component" value="Unassembled WGS sequence"/>
</dbReference>
<keyword evidence="2" id="KW-1185">Reference proteome</keyword>
<dbReference type="RefSeq" id="WP_161012838.1">
    <property type="nucleotide sequence ID" value="NZ_WWCK01000002.1"/>
</dbReference>
<proteinExistence type="predicted"/>
<reference evidence="1 2" key="1">
    <citation type="submission" date="2019-12" db="EMBL/GenBank/DDBJ databases">
        <title>Novel species isolated from a subtropical stream in China.</title>
        <authorList>
            <person name="Lu H."/>
        </authorList>
    </citation>
    <scope>NUCLEOTIDE SEQUENCE [LARGE SCALE GENOMIC DNA]</scope>
    <source>
        <strain evidence="1 2">FT55W</strain>
    </source>
</reference>
<sequence length="284" mass="31798">MTIDVGQHNPGYPANGADWTEEHWHGLLEQLIAQGIVSWREVTSTMLGSINPSQVGTSIASKKTFQSHFEPRKCWAAVRAWHFMQNGRCADCDTRVDLQADHAIPREFVAGVGLWAWQGFPNILQRDPAAVVGSIKSQLSGMLVQHNYQGIEEALLDSLSRDLYAALMAGKASYEEFANVADRLDNMTLRCRRHNVIRRPSHANGGLTFLTAEAGLMWLLFVHRPSNYAAFHDLCRAYGLTMANIRFEEAWAMARWLQHEGLYDIDPTSKYAHVPMTSPSNSSA</sequence>
<dbReference type="EMBL" id="WWCK01000002">
    <property type="protein sequence ID" value="MYM66239.1"/>
    <property type="molecule type" value="Genomic_DNA"/>
</dbReference>
<name>A0A7X4GPG8_9BURK</name>
<accession>A0A7X4GPG8</accession>
<comment type="caution">
    <text evidence="1">The sequence shown here is derived from an EMBL/GenBank/DDBJ whole genome shotgun (WGS) entry which is preliminary data.</text>
</comment>